<dbReference type="Proteomes" id="UP000322244">
    <property type="component" value="Unassembled WGS sequence"/>
</dbReference>
<dbReference type="SUPFAM" id="SSF53756">
    <property type="entry name" value="UDP-Glycosyltransferase/glycogen phosphorylase"/>
    <property type="match status" value="1"/>
</dbReference>
<keyword evidence="2 4" id="KW-0808">Transferase</keyword>
<dbReference type="OrthoDB" id="509705at2"/>
<comment type="caution">
    <text evidence="4">The sequence shown here is derived from an EMBL/GenBank/DDBJ whole genome shotgun (WGS) entry which is preliminary data.</text>
</comment>
<evidence type="ECO:0000256" key="1">
    <source>
        <dbReference type="ARBA" id="ARBA00022676"/>
    </source>
</evidence>
<evidence type="ECO:0000259" key="3">
    <source>
        <dbReference type="Pfam" id="PF13579"/>
    </source>
</evidence>
<proteinExistence type="predicted"/>
<dbReference type="CDD" id="cd03794">
    <property type="entry name" value="GT4_WbuB-like"/>
    <property type="match status" value="1"/>
</dbReference>
<dbReference type="InterPro" id="IPR050194">
    <property type="entry name" value="Glycosyltransferase_grp1"/>
</dbReference>
<evidence type="ECO:0000313" key="4">
    <source>
        <dbReference type="EMBL" id="KAA0023854.1"/>
    </source>
</evidence>
<evidence type="ECO:0000256" key="2">
    <source>
        <dbReference type="ARBA" id="ARBA00022679"/>
    </source>
</evidence>
<protein>
    <submittedName>
        <fullName evidence="4">Glycosyltransferase family 4 protein</fullName>
    </submittedName>
</protein>
<dbReference type="GO" id="GO:0016758">
    <property type="term" value="F:hexosyltransferase activity"/>
    <property type="evidence" value="ECO:0007669"/>
    <property type="project" value="TreeGrafter"/>
</dbReference>
<dbReference type="InterPro" id="IPR028098">
    <property type="entry name" value="Glyco_trans_4-like_N"/>
</dbReference>
<gene>
    <name evidence="4" type="ORF">FOY51_04490</name>
</gene>
<keyword evidence="5" id="KW-1185">Reference proteome</keyword>
<dbReference type="EMBL" id="VLNY01000002">
    <property type="protein sequence ID" value="KAA0023854.1"/>
    <property type="molecule type" value="Genomic_DNA"/>
</dbReference>
<name>A0A5A7SE50_9NOCA</name>
<accession>A0A5A7SE50</accession>
<dbReference type="Pfam" id="PF13579">
    <property type="entry name" value="Glyco_trans_4_4"/>
    <property type="match status" value="1"/>
</dbReference>
<dbReference type="Gene3D" id="3.40.50.2000">
    <property type="entry name" value="Glycogen Phosphorylase B"/>
    <property type="match status" value="2"/>
</dbReference>
<keyword evidence="1" id="KW-0328">Glycosyltransferase</keyword>
<sequence>MARHILILVENLSVPFDRRVWQESRALVGAGHNVTVICPMGGKQDQEREVEIDGVRILRYPLRAATGGPLGYLREYSIALWHTLRLAISVRARGRVDVVQACNPPDLLFVVALVLRLAGARFVFDHHDLVPELFESRFNRGGRVLHMVTRLLERMTFAAASGVISTNESYRRVAIERGKVDPDHVTVVRSAPDLSRFVQRDPDPDLRKGKRYLAAYIGVMGPQDGVDYALRALAHLRFELGRDDLHCIFMGSGDAFDEMVSLTEQLGLSDSVEFTGRVSDEFLQTCLSSADVCLSPDPRNPLNDVSTMNKVVEYMAMGRPVVSFDLIEARVSAGDAAVYAPSNDEAAFAREIDCLLRDPDRRAAMGEFGRARVQEKLSWDVSRQNLLGFYDRLFARI</sequence>
<dbReference type="PANTHER" id="PTHR45947">
    <property type="entry name" value="SULFOQUINOVOSYL TRANSFERASE SQD2"/>
    <property type="match status" value="1"/>
</dbReference>
<dbReference type="RefSeq" id="WP_149429014.1">
    <property type="nucleotide sequence ID" value="NZ_VLNY01000002.1"/>
</dbReference>
<organism evidence="4 5">
    <name type="scientific">Antrihabitans cavernicola</name>
    <dbReference type="NCBI Taxonomy" id="2495913"/>
    <lineage>
        <taxon>Bacteria</taxon>
        <taxon>Bacillati</taxon>
        <taxon>Actinomycetota</taxon>
        <taxon>Actinomycetes</taxon>
        <taxon>Mycobacteriales</taxon>
        <taxon>Nocardiaceae</taxon>
        <taxon>Antrihabitans</taxon>
    </lineage>
</organism>
<dbReference type="AlphaFoldDB" id="A0A5A7SE50"/>
<reference evidence="4 5" key="1">
    <citation type="submission" date="2019-07" db="EMBL/GenBank/DDBJ databases">
        <title>Rhodococcus cavernicolus sp. nov., isolated from a cave.</title>
        <authorList>
            <person name="Lee S.D."/>
        </authorList>
    </citation>
    <scope>NUCLEOTIDE SEQUENCE [LARGE SCALE GENOMIC DNA]</scope>
    <source>
        <strain evidence="4 5">C1-24</strain>
    </source>
</reference>
<dbReference type="PANTHER" id="PTHR45947:SF3">
    <property type="entry name" value="SULFOQUINOVOSYL TRANSFERASE SQD2"/>
    <property type="match status" value="1"/>
</dbReference>
<dbReference type="Pfam" id="PF13692">
    <property type="entry name" value="Glyco_trans_1_4"/>
    <property type="match status" value="1"/>
</dbReference>
<dbReference type="GO" id="GO:1903509">
    <property type="term" value="P:liposaccharide metabolic process"/>
    <property type="evidence" value="ECO:0007669"/>
    <property type="project" value="UniProtKB-ARBA"/>
</dbReference>
<dbReference type="GO" id="GO:1901137">
    <property type="term" value="P:carbohydrate derivative biosynthetic process"/>
    <property type="evidence" value="ECO:0007669"/>
    <property type="project" value="UniProtKB-ARBA"/>
</dbReference>
<feature type="domain" description="Glycosyltransferase subfamily 4-like N-terminal" evidence="3">
    <location>
        <begin position="18"/>
        <end position="189"/>
    </location>
</feature>
<evidence type="ECO:0000313" key="5">
    <source>
        <dbReference type="Proteomes" id="UP000322244"/>
    </source>
</evidence>